<dbReference type="Pfam" id="PF12833">
    <property type="entry name" value="HTH_18"/>
    <property type="match status" value="1"/>
</dbReference>
<reference evidence="5 6" key="1">
    <citation type="submission" date="2024-06" db="EMBL/GenBank/DDBJ databases">
        <title>Genome of Rhodovulum iodosum, a marine photoferrotroph.</title>
        <authorList>
            <person name="Bianchini G."/>
            <person name="Nikeleit V."/>
            <person name="Kappler A."/>
            <person name="Bryce C."/>
            <person name="Sanchez-Baracaldo P."/>
        </authorList>
    </citation>
    <scope>NUCLEOTIDE SEQUENCE [LARGE SCALE GENOMIC DNA]</scope>
    <source>
        <strain evidence="5 6">UT/N1</strain>
    </source>
</reference>
<keyword evidence="6" id="KW-1185">Reference proteome</keyword>
<protein>
    <submittedName>
        <fullName evidence="5">AraC-like DNA-binding protein</fullName>
    </submittedName>
</protein>
<dbReference type="InterPro" id="IPR050204">
    <property type="entry name" value="AraC_XylS_family_regulators"/>
</dbReference>
<organism evidence="5 6">
    <name type="scientific">Rhodovulum iodosum</name>
    <dbReference type="NCBI Taxonomy" id="68291"/>
    <lineage>
        <taxon>Bacteria</taxon>
        <taxon>Pseudomonadati</taxon>
        <taxon>Pseudomonadota</taxon>
        <taxon>Alphaproteobacteria</taxon>
        <taxon>Rhodobacterales</taxon>
        <taxon>Paracoccaceae</taxon>
        <taxon>Rhodovulum</taxon>
    </lineage>
</organism>
<dbReference type="SUPFAM" id="SSF46689">
    <property type="entry name" value="Homeodomain-like"/>
    <property type="match status" value="1"/>
</dbReference>
<dbReference type="RefSeq" id="WP_369022855.1">
    <property type="nucleotide sequence ID" value="NZ_JBEHHI010000002.1"/>
</dbReference>
<keyword evidence="2" id="KW-0238">DNA-binding</keyword>
<sequence>MLKSGKETIQLDVEKFDLNRSALYFIDQNRSKREAHTDHELVSIFLPYHALGYDPLIHPPVLSLSLDTALGRFLSASIDAAYQELDHLSQNELSVLSESLSGTLRGVFAHRTKHAKYPNSRNDQVNAIKSFIEKNLNYSWLSADRICQELKLSRATLFRHLADFGGVNRYILSLRLNRAYRDLSEAQPVRGVVKAVAERWGFSSQAHFSRVFKEEFDVSPASLVGRWAQKPHDAAATDNASQQGNIFQYSSDIAALKWAYERYR</sequence>
<proteinExistence type="predicted"/>
<dbReference type="Gene3D" id="1.10.10.60">
    <property type="entry name" value="Homeodomain-like"/>
    <property type="match status" value="1"/>
</dbReference>
<dbReference type="PANTHER" id="PTHR46796">
    <property type="entry name" value="HTH-TYPE TRANSCRIPTIONAL ACTIVATOR RHAS-RELATED"/>
    <property type="match status" value="1"/>
</dbReference>
<gene>
    <name evidence="5" type="ORF">Ga0609869_001979</name>
</gene>
<dbReference type="InterPro" id="IPR018060">
    <property type="entry name" value="HTH_AraC"/>
</dbReference>
<feature type="domain" description="HTH araC/xylS-type" evidence="4">
    <location>
        <begin position="126"/>
        <end position="226"/>
    </location>
</feature>
<name>A0ABV3XTF5_9RHOB</name>
<comment type="caution">
    <text evidence="5">The sequence shown here is derived from an EMBL/GenBank/DDBJ whole genome shotgun (WGS) entry which is preliminary data.</text>
</comment>
<dbReference type="SMART" id="SM00342">
    <property type="entry name" value="HTH_ARAC"/>
    <property type="match status" value="1"/>
</dbReference>
<evidence type="ECO:0000256" key="2">
    <source>
        <dbReference type="ARBA" id="ARBA00023125"/>
    </source>
</evidence>
<evidence type="ECO:0000313" key="5">
    <source>
        <dbReference type="EMBL" id="MEX5728626.1"/>
    </source>
</evidence>
<evidence type="ECO:0000259" key="4">
    <source>
        <dbReference type="PROSITE" id="PS01124"/>
    </source>
</evidence>
<keyword evidence="3" id="KW-0804">Transcription</keyword>
<accession>A0ABV3XTF5</accession>
<dbReference type="InterPro" id="IPR009057">
    <property type="entry name" value="Homeodomain-like_sf"/>
</dbReference>
<dbReference type="PROSITE" id="PS01124">
    <property type="entry name" value="HTH_ARAC_FAMILY_2"/>
    <property type="match status" value="1"/>
</dbReference>
<dbReference type="Proteomes" id="UP001560019">
    <property type="component" value="Unassembled WGS sequence"/>
</dbReference>
<evidence type="ECO:0000256" key="1">
    <source>
        <dbReference type="ARBA" id="ARBA00023015"/>
    </source>
</evidence>
<dbReference type="EMBL" id="JBEHHI010000002">
    <property type="protein sequence ID" value="MEX5728626.1"/>
    <property type="molecule type" value="Genomic_DNA"/>
</dbReference>
<evidence type="ECO:0000256" key="3">
    <source>
        <dbReference type="ARBA" id="ARBA00023163"/>
    </source>
</evidence>
<keyword evidence="1" id="KW-0805">Transcription regulation</keyword>
<evidence type="ECO:0000313" key="6">
    <source>
        <dbReference type="Proteomes" id="UP001560019"/>
    </source>
</evidence>
<dbReference type="PANTHER" id="PTHR46796:SF13">
    <property type="entry name" value="HTH-TYPE TRANSCRIPTIONAL ACTIVATOR RHAS"/>
    <property type="match status" value="1"/>
</dbReference>